<evidence type="ECO:0000313" key="2">
    <source>
        <dbReference type="Proteomes" id="UP001062846"/>
    </source>
</evidence>
<sequence length="207" mass="22756">MLPISLSRLCLSLRSLFQHHQPAQQVTTETTTVRGSQGSGSPPLSLSVSSIASPASSTTMYSRKPKSPFDPPPPTQHQQAPYRLSISGASPLHHRTSSPVIFLNLRQNQPLTLSQIYQNLMNLRINDPNVAFQCHELPLVERFDAEGSSEKVDDDEEGPTTKKPDDDEEGRPGRRTAMRTKNGDDVEGQPVSTSEVSKQLALKVAQF</sequence>
<dbReference type="EMBL" id="CM046391">
    <property type="protein sequence ID" value="KAI8560146.1"/>
    <property type="molecule type" value="Genomic_DNA"/>
</dbReference>
<proteinExistence type="predicted"/>
<accession>A0ACC0P4S8</accession>
<reference evidence="1" key="1">
    <citation type="submission" date="2022-02" db="EMBL/GenBank/DDBJ databases">
        <title>Plant Genome Project.</title>
        <authorList>
            <person name="Zhang R.-G."/>
        </authorList>
    </citation>
    <scope>NUCLEOTIDE SEQUENCE</scope>
    <source>
        <strain evidence="1">AT1</strain>
    </source>
</reference>
<dbReference type="Proteomes" id="UP001062846">
    <property type="component" value="Chromosome 4"/>
</dbReference>
<evidence type="ECO:0000313" key="1">
    <source>
        <dbReference type="EMBL" id="KAI8560146.1"/>
    </source>
</evidence>
<gene>
    <name evidence="1" type="ORF">RHMOL_Rhmol04G0233200</name>
</gene>
<protein>
    <submittedName>
        <fullName evidence="1">Uncharacterized protein</fullName>
    </submittedName>
</protein>
<comment type="caution">
    <text evidence="1">The sequence shown here is derived from an EMBL/GenBank/DDBJ whole genome shotgun (WGS) entry which is preliminary data.</text>
</comment>
<organism evidence="1 2">
    <name type="scientific">Rhododendron molle</name>
    <name type="common">Chinese azalea</name>
    <name type="synonym">Azalea mollis</name>
    <dbReference type="NCBI Taxonomy" id="49168"/>
    <lineage>
        <taxon>Eukaryota</taxon>
        <taxon>Viridiplantae</taxon>
        <taxon>Streptophyta</taxon>
        <taxon>Embryophyta</taxon>
        <taxon>Tracheophyta</taxon>
        <taxon>Spermatophyta</taxon>
        <taxon>Magnoliopsida</taxon>
        <taxon>eudicotyledons</taxon>
        <taxon>Gunneridae</taxon>
        <taxon>Pentapetalae</taxon>
        <taxon>asterids</taxon>
        <taxon>Ericales</taxon>
        <taxon>Ericaceae</taxon>
        <taxon>Ericoideae</taxon>
        <taxon>Rhodoreae</taxon>
        <taxon>Rhododendron</taxon>
    </lineage>
</organism>
<keyword evidence="2" id="KW-1185">Reference proteome</keyword>
<name>A0ACC0P4S8_RHOML</name>